<dbReference type="PATRIC" id="fig|1121448.10.peg.730"/>
<dbReference type="HOGENOM" id="CLU_1438951_0_0_7"/>
<protein>
    <submittedName>
        <fullName evidence="1">Uncharacterized protein</fullName>
    </submittedName>
</protein>
<dbReference type="Proteomes" id="UP000016587">
    <property type="component" value="Chromosome"/>
</dbReference>
<dbReference type="EMBL" id="CP006585">
    <property type="protein sequence ID" value="AGW12625.1"/>
    <property type="molecule type" value="Genomic_DNA"/>
</dbReference>
<proteinExistence type="predicted"/>
<gene>
    <name evidence="1" type="ORF">DGI_0723</name>
</gene>
<reference evidence="1 2" key="1">
    <citation type="journal article" date="2013" name="J. Bacteriol.">
        <title>Roles of HynAB and Ech, the only two hydrogenases found in the model sulfate reducer Desulfovibrio gigas.</title>
        <authorList>
            <person name="Morais-Silva F.O."/>
            <person name="Santos C.I."/>
            <person name="Rodrigues R."/>
            <person name="Pereira I.A."/>
            <person name="Rodrigues-Pousada C."/>
        </authorList>
    </citation>
    <scope>NUCLEOTIDE SEQUENCE [LARGE SCALE GENOMIC DNA]</scope>
    <source>
        <strain evidence="2">ATCC 19364 / DSM 1382 / NCIMB 9332 / VKM B-1759</strain>
    </source>
</reference>
<accession>T2G7S9</accession>
<organism evidence="1 2">
    <name type="scientific">Megalodesulfovibrio gigas (strain ATCC 19364 / DSM 1382 / NCIMB 9332 / VKM B-1759)</name>
    <name type="common">Desulfovibrio gigas</name>
    <dbReference type="NCBI Taxonomy" id="1121448"/>
    <lineage>
        <taxon>Bacteria</taxon>
        <taxon>Pseudomonadati</taxon>
        <taxon>Thermodesulfobacteriota</taxon>
        <taxon>Desulfovibrionia</taxon>
        <taxon>Desulfovibrionales</taxon>
        <taxon>Desulfovibrionaceae</taxon>
        <taxon>Megalodesulfovibrio</taxon>
    </lineage>
</organism>
<evidence type="ECO:0000313" key="2">
    <source>
        <dbReference type="Proteomes" id="UP000016587"/>
    </source>
</evidence>
<keyword evidence="2" id="KW-1185">Reference proteome</keyword>
<sequence>MASNMVRTLMLLVLGCLGALFLDALSASSQQLDFGRQARREAIQESQRASLAEILEKTGDLMDEIQQADFSRQKKALDAEVDRELKNLDAQVDRENKYLDDHYVYPSDLTAEQEAARNEAARNTAQQLVNSYCSINSTASDLLECQRTATLYNLPKNYMATFFALFPEFDPSSAAYRRDLKTLLGIDS</sequence>
<dbReference type="RefSeq" id="WP_021759303.1">
    <property type="nucleotide sequence ID" value="NC_022444.1"/>
</dbReference>
<dbReference type="AlphaFoldDB" id="T2G7S9"/>
<dbReference type="KEGG" id="dgg:DGI_0723"/>
<reference evidence="2" key="2">
    <citation type="submission" date="2013-07" db="EMBL/GenBank/DDBJ databases">
        <authorList>
            <person name="Morais-Silva F.O."/>
            <person name="Rezende A.M."/>
            <person name="Pimentel C."/>
            <person name="Resende D.M."/>
            <person name="Santos C.I."/>
            <person name="Clemente C."/>
            <person name="de Oliveira L.M."/>
            <person name="da Silva S.M."/>
            <person name="Costa D.A."/>
            <person name="Varela-Raposo A."/>
            <person name="Horacio E.C.A."/>
            <person name="Matos M."/>
            <person name="Flores O."/>
            <person name="Ruiz J.C."/>
            <person name="Rodrigues-Pousada C."/>
        </authorList>
    </citation>
    <scope>NUCLEOTIDE SEQUENCE [LARGE SCALE GENOMIC DNA]</scope>
    <source>
        <strain evidence="2">ATCC 19364 / DSM 1382 / NCIMB 9332 / VKM B-1759</strain>
    </source>
</reference>
<evidence type="ECO:0000313" key="1">
    <source>
        <dbReference type="EMBL" id="AGW12625.1"/>
    </source>
</evidence>
<name>T2G7S9_MEGG1</name>